<dbReference type="RefSeq" id="WP_012240300.1">
    <property type="nucleotide sequence ID" value="NC_010162.1"/>
</dbReference>
<dbReference type="GO" id="GO:0005576">
    <property type="term" value="C:extracellular region"/>
    <property type="evidence" value="ECO:0007669"/>
    <property type="project" value="TreeGrafter"/>
</dbReference>
<comment type="similarity">
    <text evidence="1">Belongs to the prespore-cell-inducing factor family.</text>
</comment>
<dbReference type="InterPro" id="IPR011874">
    <property type="entry name" value="Fibro_Slime"/>
</dbReference>
<dbReference type="PROSITE" id="PS51820">
    <property type="entry name" value="PA14"/>
    <property type="match status" value="1"/>
</dbReference>
<accession>A9FA32</accession>
<gene>
    <name evidence="7" type="ordered locus">sce7692</name>
</gene>
<evidence type="ECO:0000256" key="5">
    <source>
        <dbReference type="SAM" id="SignalP"/>
    </source>
</evidence>
<organism evidence="7 8">
    <name type="scientific">Sorangium cellulosum (strain So ce56)</name>
    <name type="common">Polyangium cellulosum (strain So ce56)</name>
    <dbReference type="NCBI Taxonomy" id="448385"/>
    <lineage>
        <taxon>Bacteria</taxon>
        <taxon>Pseudomonadati</taxon>
        <taxon>Myxococcota</taxon>
        <taxon>Polyangia</taxon>
        <taxon>Polyangiales</taxon>
        <taxon>Polyangiaceae</taxon>
        <taxon>Sorangium</taxon>
    </lineage>
</organism>
<keyword evidence="8" id="KW-1185">Reference proteome</keyword>
<dbReference type="PROSITE" id="PS51257">
    <property type="entry name" value="PROKAR_LIPOPROTEIN"/>
    <property type="match status" value="1"/>
</dbReference>
<dbReference type="BioCyc" id="SCEL448385:SCE_RS39395-MONOMER"/>
<dbReference type="NCBIfam" id="TIGR02148">
    <property type="entry name" value="Fibro_Slime"/>
    <property type="match status" value="1"/>
</dbReference>
<feature type="chain" id="PRO_5002738399" evidence="5">
    <location>
        <begin position="23"/>
        <end position="297"/>
    </location>
</feature>
<evidence type="ECO:0000256" key="4">
    <source>
        <dbReference type="SAM" id="MobiDB-lite"/>
    </source>
</evidence>
<evidence type="ECO:0000259" key="6">
    <source>
        <dbReference type="PROSITE" id="PS51820"/>
    </source>
</evidence>
<evidence type="ECO:0000313" key="8">
    <source>
        <dbReference type="Proteomes" id="UP000002139"/>
    </source>
</evidence>
<dbReference type="InterPro" id="IPR051154">
    <property type="entry name" value="Prespore-cell_inducing_factor"/>
</dbReference>
<evidence type="ECO:0000256" key="3">
    <source>
        <dbReference type="ARBA" id="ARBA00023180"/>
    </source>
</evidence>
<feature type="signal peptide" evidence="5">
    <location>
        <begin position="1"/>
        <end position="22"/>
    </location>
</feature>
<dbReference type="STRING" id="448385.sce7692"/>
<dbReference type="Proteomes" id="UP000002139">
    <property type="component" value="Chromosome"/>
</dbReference>
<feature type="compositionally biased region" description="Low complexity" evidence="4">
    <location>
        <begin position="25"/>
        <end position="38"/>
    </location>
</feature>
<keyword evidence="2 5" id="KW-0732">Signal</keyword>
<dbReference type="Pfam" id="PF07691">
    <property type="entry name" value="PA14"/>
    <property type="match status" value="1"/>
</dbReference>
<sequence length="297" mass="31602">MKKTAGCVAALALVGVLGGCSAENQGSSSSGGDTSSQGQGAGGPGGTTGGPSGTGGYDDSFGSVNPSVGSSGVGGNPEGDQGTGKSCDGKFTGRVRDFLEAHPDMEPQDEGKCVNCDDHMIVTDTLGEDLKPVYAGGAEGTTTTTGKENFDVWFRDTEGVNMPMNLTLQFEDPEGDGVWTYNNRAFFPIDEALFGNEGRPHNYHFTFEMHMGFQYKGGEQFTFAGDDDVFTYINGKKVVDLGGIHVEQTEVVDLDDLGLEIGKTYQLDFFFAERHVTDSHFRIDTSIEFLNCGIQVN</sequence>
<name>A9FA32_SORC5</name>
<feature type="domain" description="PA14" evidence="6">
    <location>
        <begin position="144"/>
        <end position="297"/>
    </location>
</feature>
<keyword evidence="3" id="KW-0325">Glycoprotein</keyword>
<dbReference type="InterPro" id="IPR037524">
    <property type="entry name" value="PA14/GLEYA"/>
</dbReference>
<feature type="compositionally biased region" description="Gly residues" evidence="4">
    <location>
        <begin position="39"/>
        <end position="56"/>
    </location>
</feature>
<dbReference type="HOGENOM" id="CLU_077413_0_0_7"/>
<dbReference type="eggNOG" id="COG3291">
    <property type="taxonomic scope" value="Bacteria"/>
</dbReference>
<reference evidence="7 8" key="1">
    <citation type="journal article" date="2007" name="Nat. Biotechnol.">
        <title>Complete genome sequence of the myxobacterium Sorangium cellulosum.</title>
        <authorList>
            <person name="Schneiker S."/>
            <person name="Perlova O."/>
            <person name="Kaiser O."/>
            <person name="Gerth K."/>
            <person name="Alici A."/>
            <person name="Altmeyer M.O."/>
            <person name="Bartels D."/>
            <person name="Bekel T."/>
            <person name="Beyer S."/>
            <person name="Bode E."/>
            <person name="Bode H.B."/>
            <person name="Bolten C.J."/>
            <person name="Choudhuri J.V."/>
            <person name="Doss S."/>
            <person name="Elnakady Y.A."/>
            <person name="Frank B."/>
            <person name="Gaigalat L."/>
            <person name="Goesmann A."/>
            <person name="Groeger C."/>
            <person name="Gross F."/>
            <person name="Jelsbak L."/>
            <person name="Jelsbak L."/>
            <person name="Kalinowski J."/>
            <person name="Kegler C."/>
            <person name="Knauber T."/>
            <person name="Konietzny S."/>
            <person name="Kopp M."/>
            <person name="Krause L."/>
            <person name="Krug D."/>
            <person name="Linke B."/>
            <person name="Mahmud T."/>
            <person name="Martinez-Arias R."/>
            <person name="McHardy A.C."/>
            <person name="Merai M."/>
            <person name="Meyer F."/>
            <person name="Mormann S."/>
            <person name="Munoz-Dorado J."/>
            <person name="Perez J."/>
            <person name="Pradella S."/>
            <person name="Rachid S."/>
            <person name="Raddatz G."/>
            <person name="Rosenau F."/>
            <person name="Rueckert C."/>
            <person name="Sasse F."/>
            <person name="Scharfe M."/>
            <person name="Schuster S.C."/>
            <person name="Suen G."/>
            <person name="Treuner-Lange A."/>
            <person name="Velicer G.J."/>
            <person name="Vorholter F.-J."/>
            <person name="Weissman K.J."/>
            <person name="Welch R.D."/>
            <person name="Wenzel S.C."/>
            <person name="Whitworth D.E."/>
            <person name="Wilhelm S."/>
            <person name="Wittmann C."/>
            <person name="Bloecker H."/>
            <person name="Puehler A."/>
            <person name="Mueller R."/>
        </authorList>
    </citation>
    <scope>NUCLEOTIDE SEQUENCE [LARGE SCALE GENOMIC DNA]</scope>
    <source>
        <strain evidence="8">So ce56</strain>
    </source>
</reference>
<evidence type="ECO:0000313" key="7">
    <source>
        <dbReference type="EMBL" id="CAN97861.1"/>
    </source>
</evidence>
<evidence type="ECO:0000256" key="2">
    <source>
        <dbReference type="ARBA" id="ARBA00022729"/>
    </source>
</evidence>
<protein>
    <submittedName>
        <fullName evidence="7">Secreted protein</fullName>
    </submittedName>
</protein>
<dbReference type="PANTHER" id="PTHR31137">
    <property type="entry name" value="PROTEIN PSIB-RELATED-RELATED"/>
    <property type="match status" value="1"/>
</dbReference>
<dbReference type="PANTHER" id="PTHR31137:SF5">
    <property type="entry name" value="PROTEIN PSIQ-RELATED"/>
    <property type="match status" value="1"/>
</dbReference>
<dbReference type="EMBL" id="AM746676">
    <property type="protein sequence ID" value="CAN97861.1"/>
    <property type="molecule type" value="Genomic_DNA"/>
</dbReference>
<evidence type="ECO:0000256" key="1">
    <source>
        <dbReference type="ARBA" id="ARBA00008709"/>
    </source>
</evidence>
<dbReference type="InterPro" id="IPR011658">
    <property type="entry name" value="PA14_dom"/>
</dbReference>
<dbReference type="KEGG" id="scl:sce7692"/>
<dbReference type="AlphaFoldDB" id="A9FA32"/>
<proteinExistence type="inferred from homology"/>
<feature type="region of interest" description="Disordered" evidence="4">
    <location>
        <begin position="23"/>
        <end position="89"/>
    </location>
</feature>